<keyword evidence="4" id="KW-0808">Transferase</keyword>
<feature type="domain" description="YDG" evidence="17">
    <location>
        <begin position="401"/>
        <end position="574"/>
    </location>
</feature>
<evidence type="ECO:0000256" key="9">
    <source>
        <dbReference type="ARBA" id="ARBA00023125"/>
    </source>
</evidence>
<keyword evidence="11" id="KW-0131">Cell cycle</keyword>
<evidence type="ECO:0000313" key="18">
    <source>
        <dbReference type="EMBL" id="KAH7640107.1"/>
    </source>
</evidence>
<dbReference type="Gene3D" id="2.30.30.1150">
    <property type="match status" value="1"/>
</dbReference>
<evidence type="ECO:0000256" key="13">
    <source>
        <dbReference type="PROSITE-ProRule" id="PRU00358"/>
    </source>
</evidence>
<dbReference type="GO" id="GO:0003677">
    <property type="term" value="F:DNA binding"/>
    <property type="evidence" value="ECO:0007669"/>
    <property type="project" value="UniProtKB-KW"/>
</dbReference>
<dbReference type="Gene3D" id="2.30.280.10">
    <property type="entry name" value="SRA-YDG"/>
    <property type="match status" value="1"/>
</dbReference>
<dbReference type="Pfam" id="PF00240">
    <property type="entry name" value="ubiquitin"/>
    <property type="match status" value="1"/>
</dbReference>
<dbReference type="EMBL" id="ASGP02000008">
    <property type="protein sequence ID" value="KAH9493505.1"/>
    <property type="molecule type" value="Genomic_DNA"/>
</dbReference>
<keyword evidence="9" id="KW-0238">DNA-binding</keyword>
<dbReference type="SMART" id="SM00184">
    <property type="entry name" value="RING"/>
    <property type="match status" value="2"/>
</dbReference>
<dbReference type="Proteomes" id="UP000790347">
    <property type="component" value="Unassembled WGS sequence"/>
</dbReference>
<dbReference type="AlphaFoldDB" id="A0A922HNN8"/>
<keyword evidence="8" id="KW-0862">Zinc</keyword>
<feature type="domain" description="RING-type" evidence="16">
    <location>
        <begin position="691"/>
        <end position="739"/>
    </location>
</feature>
<dbReference type="GO" id="GO:0044027">
    <property type="term" value="P:negative regulation of gene expression via chromosomal CpG island methylation"/>
    <property type="evidence" value="ECO:0007669"/>
    <property type="project" value="TreeGrafter"/>
</dbReference>
<dbReference type="PROSITE" id="PS00518">
    <property type="entry name" value="ZF_RING_1"/>
    <property type="match status" value="1"/>
</dbReference>
<dbReference type="InterPro" id="IPR001965">
    <property type="entry name" value="Znf_PHD"/>
</dbReference>
<dbReference type="InterPro" id="IPR015947">
    <property type="entry name" value="PUA-like_sf"/>
</dbReference>
<dbReference type="EC" id="2.3.2.27" evidence="3"/>
<dbReference type="SUPFAM" id="SSF88697">
    <property type="entry name" value="PUA domain-like"/>
    <property type="match status" value="1"/>
</dbReference>
<comment type="subcellular location">
    <subcellularLocation>
        <location evidence="13">Nucleus</location>
    </subcellularLocation>
</comment>
<dbReference type="CDD" id="cd17039">
    <property type="entry name" value="Ubl_ubiquitin_like"/>
    <property type="match status" value="1"/>
</dbReference>
<keyword evidence="18" id="KW-0648">Protein biosynthesis</keyword>
<dbReference type="SUPFAM" id="SSF57903">
    <property type="entry name" value="FYVE/PHD zinc finger"/>
    <property type="match status" value="1"/>
</dbReference>
<evidence type="ECO:0000256" key="6">
    <source>
        <dbReference type="ARBA" id="ARBA00022771"/>
    </source>
</evidence>
<evidence type="ECO:0000313" key="19">
    <source>
        <dbReference type="EMBL" id="KAH9493505.1"/>
    </source>
</evidence>
<dbReference type="Gene3D" id="3.30.40.10">
    <property type="entry name" value="Zinc/RING finger domain, C3HC4 (zinc finger)"/>
    <property type="match status" value="1"/>
</dbReference>
<keyword evidence="10 13" id="KW-0539">Nucleus</keyword>
<dbReference type="InterPro" id="IPR029071">
    <property type="entry name" value="Ubiquitin-like_domsf"/>
</dbReference>
<dbReference type="InterPro" id="IPR045134">
    <property type="entry name" value="UHRF1/2-like"/>
</dbReference>
<dbReference type="InterPro" id="IPR017907">
    <property type="entry name" value="Znf_RING_CS"/>
</dbReference>
<dbReference type="SUPFAM" id="SSF57850">
    <property type="entry name" value="RING/U-box"/>
    <property type="match status" value="1"/>
</dbReference>
<dbReference type="PANTHER" id="PTHR14140:SF45">
    <property type="entry name" value="RING-TYPE E3 UBIQUITIN TRANSFERASE"/>
    <property type="match status" value="1"/>
</dbReference>
<reference evidence="18" key="2">
    <citation type="submission" date="2020-06" db="EMBL/GenBank/DDBJ databases">
        <authorList>
            <person name="Ji K."/>
            <person name="Li J."/>
        </authorList>
    </citation>
    <scope>NUCLEOTIDE SEQUENCE</scope>
    <source>
        <strain evidence="18">JKM2019</strain>
        <tissue evidence="18">Whole body</tissue>
    </source>
</reference>
<reference evidence="19" key="1">
    <citation type="submission" date="2013-05" db="EMBL/GenBank/DDBJ databases">
        <authorList>
            <person name="Yim A.K.Y."/>
            <person name="Chan T.F."/>
            <person name="Ji K.M."/>
            <person name="Liu X.Y."/>
            <person name="Zhou J.W."/>
            <person name="Li R.Q."/>
            <person name="Yang K.Y."/>
            <person name="Li J."/>
            <person name="Li M."/>
            <person name="Law P.T.W."/>
            <person name="Wu Y.L."/>
            <person name="Cai Z.L."/>
            <person name="Qin H."/>
            <person name="Bao Y."/>
            <person name="Leung R.K.K."/>
            <person name="Ng P.K.S."/>
            <person name="Zou J."/>
            <person name="Zhong X.J."/>
            <person name="Ran P.X."/>
            <person name="Zhong N.S."/>
            <person name="Liu Z.G."/>
            <person name="Tsui S.K.W."/>
        </authorList>
    </citation>
    <scope>NUCLEOTIDE SEQUENCE</scope>
    <source>
        <strain evidence="19">Derf</strain>
        <tissue evidence="19">Whole organism</tissue>
    </source>
</reference>
<dbReference type="CDD" id="cd15525">
    <property type="entry name" value="PHD_UHRF1_2"/>
    <property type="match status" value="1"/>
</dbReference>
<dbReference type="EMBL" id="SDOV01000007">
    <property type="protein sequence ID" value="KAH7640107.1"/>
    <property type="molecule type" value="Genomic_DNA"/>
</dbReference>
<dbReference type="CDD" id="cd20387">
    <property type="entry name" value="Tudor_UHRF_rpt1"/>
    <property type="match status" value="1"/>
</dbReference>
<comment type="catalytic activity">
    <reaction evidence="1">
        <text>S-ubiquitinyl-[E2 ubiquitin-conjugating enzyme]-L-cysteine + [acceptor protein]-L-lysine = [E2 ubiquitin-conjugating enzyme]-L-cysteine + N(6)-ubiquitinyl-[acceptor protein]-L-lysine.</text>
        <dbReference type="EC" id="2.3.2.27"/>
    </reaction>
</comment>
<evidence type="ECO:0000256" key="5">
    <source>
        <dbReference type="ARBA" id="ARBA00022723"/>
    </source>
</evidence>
<dbReference type="PROSITE" id="PS51015">
    <property type="entry name" value="YDG"/>
    <property type="match status" value="1"/>
</dbReference>
<keyword evidence="18" id="KW-0251">Elongation factor</keyword>
<feature type="domain" description="PHD-type" evidence="14">
    <location>
        <begin position="295"/>
        <end position="347"/>
    </location>
</feature>
<dbReference type="InterPro" id="IPR003105">
    <property type="entry name" value="SRA_YDG"/>
</dbReference>
<dbReference type="InterPro" id="IPR036987">
    <property type="entry name" value="SRA-YDG_sf"/>
</dbReference>
<dbReference type="InterPro" id="IPR001841">
    <property type="entry name" value="Znf_RING"/>
</dbReference>
<dbReference type="InterPro" id="IPR011011">
    <property type="entry name" value="Znf_FYVE_PHD"/>
</dbReference>
<evidence type="ECO:0000259" key="14">
    <source>
        <dbReference type="PROSITE" id="PS50016"/>
    </source>
</evidence>
<protein>
    <recommendedName>
        <fullName evidence="3">RING-type E3 ubiquitin transferase</fullName>
        <ecNumber evidence="3">2.3.2.27</ecNumber>
    </recommendedName>
</protein>
<evidence type="ECO:0000256" key="2">
    <source>
        <dbReference type="ARBA" id="ARBA00004906"/>
    </source>
</evidence>
<feature type="domain" description="Ubiquitin-like" evidence="15">
    <location>
        <begin position="42"/>
        <end position="96"/>
    </location>
</feature>
<keyword evidence="6 12" id="KW-0863">Zinc-finger</keyword>
<dbReference type="Pfam" id="PF00628">
    <property type="entry name" value="PHD"/>
    <property type="match status" value="1"/>
</dbReference>
<keyword evidence="20" id="KW-1185">Reference proteome</keyword>
<dbReference type="PROSITE" id="PS50053">
    <property type="entry name" value="UBIQUITIN_2"/>
    <property type="match status" value="1"/>
</dbReference>
<dbReference type="InterPro" id="IPR018957">
    <property type="entry name" value="Znf_C3HC4_RING-type"/>
</dbReference>
<dbReference type="GO" id="GO:0008270">
    <property type="term" value="F:zinc ion binding"/>
    <property type="evidence" value="ECO:0007669"/>
    <property type="project" value="UniProtKB-KW"/>
</dbReference>
<organism evidence="19 20">
    <name type="scientific">Dermatophagoides farinae</name>
    <name type="common">American house dust mite</name>
    <dbReference type="NCBI Taxonomy" id="6954"/>
    <lineage>
        <taxon>Eukaryota</taxon>
        <taxon>Metazoa</taxon>
        <taxon>Ecdysozoa</taxon>
        <taxon>Arthropoda</taxon>
        <taxon>Chelicerata</taxon>
        <taxon>Arachnida</taxon>
        <taxon>Acari</taxon>
        <taxon>Acariformes</taxon>
        <taxon>Sarcoptiformes</taxon>
        <taxon>Astigmata</taxon>
        <taxon>Psoroptidia</taxon>
        <taxon>Analgoidea</taxon>
        <taxon>Pyroglyphidae</taxon>
        <taxon>Dermatophagoidinae</taxon>
        <taxon>Dermatophagoides</taxon>
    </lineage>
</organism>
<dbReference type="SMART" id="SM00466">
    <property type="entry name" value="SRA"/>
    <property type="match status" value="1"/>
</dbReference>
<dbReference type="GO" id="GO:0003746">
    <property type="term" value="F:translation elongation factor activity"/>
    <property type="evidence" value="ECO:0007669"/>
    <property type="project" value="UniProtKB-KW"/>
</dbReference>
<evidence type="ECO:0000313" key="20">
    <source>
        <dbReference type="Proteomes" id="UP000790347"/>
    </source>
</evidence>
<evidence type="ECO:0000256" key="3">
    <source>
        <dbReference type="ARBA" id="ARBA00012483"/>
    </source>
</evidence>
<dbReference type="InterPro" id="IPR000626">
    <property type="entry name" value="Ubiquitin-like_dom"/>
</dbReference>
<keyword evidence="7" id="KW-0833">Ubl conjugation pathway</keyword>
<dbReference type="PANTHER" id="PTHR14140">
    <property type="entry name" value="E3 UBIQUITIN-PROTEIN LIGASE UHRF-RELATED"/>
    <property type="match status" value="1"/>
</dbReference>
<evidence type="ECO:0000259" key="16">
    <source>
        <dbReference type="PROSITE" id="PS50089"/>
    </source>
</evidence>
<keyword evidence="5" id="KW-0479">Metal-binding</keyword>
<dbReference type="Pfam" id="PF02182">
    <property type="entry name" value="SAD_SRA"/>
    <property type="match status" value="1"/>
</dbReference>
<dbReference type="SUPFAM" id="SSF54236">
    <property type="entry name" value="Ubiquitin-like"/>
    <property type="match status" value="1"/>
</dbReference>
<dbReference type="InterPro" id="IPR013083">
    <property type="entry name" value="Znf_RING/FYVE/PHD"/>
</dbReference>
<dbReference type="Proteomes" id="UP000828236">
    <property type="component" value="Unassembled WGS sequence"/>
</dbReference>
<evidence type="ECO:0000256" key="4">
    <source>
        <dbReference type="ARBA" id="ARBA00022679"/>
    </source>
</evidence>
<evidence type="ECO:0000256" key="11">
    <source>
        <dbReference type="ARBA" id="ARBA00023306"/>
    </source>
</evidence>
<comment type="caution">
    <text evidence="19">The sequence shown here is derived from an EMBL/GenBank/DDBJ whole genome shotgun (WGS) entry which is preliminary data.</text>
</comment>
<evidence type="ECO:0000259" key="17">
    <source>
        <dbReference type="PROSITE" id="PS51015"/>
    </source>
</evidence>
<dbReference type="GO" id="GO:0005634">
    <property type="term" value="C:nucleus"/>
    <property type="evidence" value="ECO:0007669"/>
    <property type="project" value="UniProtKB-SubCell"/>
</dbReference>
<reference evidence="18" key="3">
    <citation type="journal article" date="2021" name="World Allergy Organ. J.">
        <title>Chromosome-level assembly of Dermatophagoides farinae genome and transcriptome reveals two novel allergens Der f 37 and Der f 39.</title>
        <authorList>
            <person name="Chen J."/>
            <person name="Cai Z."/>
            <person name="Fan D."/>
            <person name="Hu J."/>
            <person name="Hou Y."/>
            <person name="He Y."/>
            <person name="Zhang Z."/>
            <person name="Zhao Z."/>
            <person name="Gao P."/>
            <person name="Hu W."/>
            <person name="Sun J."/>
            <person name="Li J."/>
            <person name="Ji K."/>
        </authorList>
    </citation>
    <scope>NUCLEOTIDE SEQUENCE</scope>
    <source>
        <strain evidence="18">JKM2019</strain>
    </source>
</reference>
<dbReference type="Pfam" id="PF00097">
    <property type="entry name" value="zf-C3HC4"/>
    <property type="match status" value="1"/>
</dbReference>
<dbReference type="InterPro" id="IPR019787">
    <property type="entry name" value="Znf_PHD-finger"/>
</dbReference>
<gene>
    <name evidence="19" type="primary">UHRF2</name>
    <name evidence="19" type="ORF">DERF_014247</name>
    <name evidence="18" type="ORF">HUG17_4140</name>
</gene>
<dbReference type="GO" id="GO:0061630">
    <property type="term" value="F:ubiquitin protein ligase activity"/>
    <property type="evidence" value="ECO:0007669"/>
    <property type="project" value="UniProtKB-EC"/>
</dbReference>
<dbReference type="GO" id="GO:0016567">
    <property type="term" value="P:protein ubiquitination"/>
    <property type="evidence" value="ECO:0007669"/>
    <property type="project" value="TreeGrafter"/>
</dbReference>
<dbReference type="Gene3D" id="3.10.20.90">
    <property type="entry name" value="Phosphatidylinositol 3-kinase Catalytic Subunit, Chain A, domain 1"/>
    <property type="match status" value="1"/>
</dbReference>
<reference evidence="19" key="4">
    <citation type="journal article" date="2022" name="Res Sq">
        <title>Comparative Genomics Reveals Insights into the Divergent Evolution of Astigmatic Mites and Household Pest Adaptations.</title>
        <authorList>
            <person name="Xiong Q."/>
            <person name="Wan A.T.-Y."/>
            <person name="Liu X.-Y."/>
            <person name="Fung C.S.-H."/>
            <person name="Xiao X."/>
            <person name="Malainual N."/>
            <person name="Hou J."/>
            <person name="Wang L."/>
            <person name="Wang M."/>
            <person name="Yang K."/>
            <person name="Cui Y."/>
            <person name="Leung E."/>
            <person name="Nong W."/>
            <person name="Shin S.-K."/>
            <person name="Au S."/>
            <person name="Jeong K.Y."/>
            <person name="Chew F.T."/>
            <person name="Hui J."/>
            <person name="Leung T.F."/>
            <person name="Tungtrongchitr A."/>
            <person name="Zhong N."/>
            <person name="Liu Z."/>
            <person name="Tsui S."/>
        </authorList>
    </citation>
    <scope>NUCLEOTIDE SEQUENCE</scope>
    <source>
        <strain evidence="19">Derf</strain>
        <tissue evidence="19">Whole organism</tissue>
    </source>
</reference>
<dbReference type="PROSITE" id="PS50089">
    <property type="entry name" value="ZF_RING_2"/>
    <property type="match status" value="1"/>
</dbReference>
<evidence type="ECO:0000256" key="10">
    <source>
        <dbReference type="ARBA" id="ARBA00023242"/>
    </source>
</evidence>
<dbReference type="SMART" id="SM00249">
    <property type="entry name" value="PHD"/>
    <property type="match status" value="1"/>
</dbReference>
<evidence type="ECO:0000256" key="12">
    <source>
        <dbReference type="PROSITE-ProRule" id="PRU00175"/>
    </source>
</evidence>
<evidence type="ECO:0000259" key="15">
    <source>
        <dbReference type="PROSITE" id="PS50053"/>
    </source>
</evidence>
<sequence>MPGTRFRCQLVGSSWSSDQESKFDVWWCPSNHHPVRLLRKLIKDRLEQMWPEHWTDQSTTIRLFFNGQQLEDQYSIRTYGLSDDNVIHVMLTTATNIVESKIADHDHNKSDDDDEQSIQQDDYYSVGDHVDAFNEQTGSWYPGRIVRMTKSTSSIHYHISFEKQSLGSDQIRSLSQIRPQPYCMIGKEALRPGQTVLVCLDHQWYAAVVEMTKRSRRDRMSVWLALVTHGSEMPIIRQQISYGDGLIYNLESNVPIAERNSQLDLIIKNGSQINRHIEPDCNQCRDDATINRCTECGCQVCSEKADPDKQLVCDECERAVHLWCLKQPLDKTPDDDHDWYCDECRNETNDELLSRQQSHLQQRQQDTYSTTRIDMAWGYGMACASRSKHPHRNQVKSQTFGHIPQVAVGSWWRFRVQASEAGVHAPLVAGIHGSQSLGVYSLVFAALNPQDVDLGNEIYYTVNTPGSVRKRSGSKSVSQCNQKLQRDALALARNCPVPINEQYGASAHGPDRDLWKQGLPIRVLRSGNSRIPKHKRSRYLPKIGVRYDGLYKVQSYWPEAATNGHRVWRFLLRRDDKEPAPWTDAGRYRTKKLGLHQLQYPPGWCRQVAQKRFWTTDANIRSKQARSSSINDHQSKQSESNPIIDYYVIPETLVKLIGKDEANKQVWSDILAQRHKNLVEFRITVRHAFRCACCIEIVENDGNDMITTECGHNFCRPCLQQYLTTMQHQRKSPVCPLCRSRRFLSTGSLPETNSVLTEILTYVEQLLS</sequence>
<accession>A0A922HNN8</accession>
<evidence type="ECO:0000256" key="8">
    <source>
        <dbReference type="ARBA" id="ARBA00022833"/>
    </source>
</evidence>
<comment type="pathway">
    <text evidence="2">Protein modification; protein ubiquitination.</text>
</comment>
<name>A0A922HNN8_DERFA</name>
<evidence type="ECO:0000256" key="7">
    <source>
        <dbReference type="ARBA" id="ARBA00022786"/>
    </source>
</evidence>
<evidence type="ECO:0000256" key="1">
    <source>
        <dbReference type="ARBA" id="ARBA00000900"/>
    </source>
</evidence>
<dbReference type="PROSITE" id="PS50016">
    <property type="entry name" value="ZF_PHD_2"/>
    <property type="match status" value="1"/>
</dbReference>
<proteinExistence type="predicted"/>
<dbReference type="Gene3D" id="2.30.30.140">
    <property type="match status" value="1"/>
</dbReference>